<protein>
    <recommendedName>
        <fullName evidence="5">Glycosyltransferase RgtA/B/C/D-like domain-containing protein</fullName>
    </recommendedName>
</protein>
<keyword evidence="2" id="KW-0472">Membrane</keyword>
<reference evidence="4" key="1">
    <citation type="journal article" date="2019" name="Int. J. Syst. Evol. Microbiol.">
        <title>The Global Catalogue of Microorganisms (GCM) 10K type strain sequencing project: providing services to taxonomists for standard genome sequencing and annotation.</title>
        <authorList>
            <consortium name="The Broad Institute Genomics Platform"/>
            <consortium name="The Broad Institute Genome Sequencing Center for Infectious Disease"/>
            <person name="Wu L."/>
            <person name="Ma J."/>
        </authorList>
    </citation>
    <scope>NUCLEOTIDE SEQUENCE [LARGE SCALE GENOMIC DNA]</scope>
    <source>
        <strain evidence="4">JCM 31920</strain>
    </source>
</reference>
<evidence type="ECO:0008006" key="5">
    <source>
        <dbReference type="Google" id="ProtNLM"/>
    </source>
</evidence>
<gene>
    <name evidence="3" type="ORF">GCM10023091_15370</name>
</gene>
<evidence type="ECO:0000256" key="2">
    <source>
        <dbReference type="SAM" id="Phobius"/>
    </source>
</evidence>
<evidence type="ECO:0000256" key="1">
    <source>
        <dbReference type="SAM" id="MobiDB-lite"/>
    </source>
</evidence>
<feature type="transmembrane region" description="Helical" evidence="2">
    <location>
        <begin position="116"/>
        <end position="136"/>
    </location>
</feature>
<feature type="transmembrane region" description="Helical" evidence="2">
    <location>
        <begin position="34"/>
        <end position="54"/>
    </location>
</feature>
<organism evidence="3 4">
    <name type="scientific">Ravibacter arvi</name>
    <dbReference type="NCBI Taxonomy" id="2051041"/>
    <lineage>
        <taxon>Bacteria</taxon>
        <taxon>Pseudomonadati</taxon>
        <taxon>Bacteroidota</taxon>
        <taxon>Cytophagia</taxon>
        <taxon>Cytophagales</taxon>
        <taxon>Spirosomataceae</taxon>
        <taxon>Ravibacter</taxon>
    </lineage>
</organism>
<feature type="transmembrane region" description="Helical" evidence="2">
    <location>
        <begin position="229"/>
        <end position="252"/>
    </location>
</feature>
<feature type="transmembrane region" description="Helical" evidence="2">
    <location>
        <begin position="327"/>
        <end position="346"/>
    </location>
</feature>
<dbReference type="EMBL" id="BAABEY010000016">
    <property type="protein sequence ID" value="GAA4436885.1"/>
    <property type="molecule type" value="Genomic_DNA"/>
</dbReference>
<feature type="compositionally biased region" description="Polar residues" evidence="1">
    <location>
        <begin position="609"/>
        <end position="623"/>
    </location>
</feature>
<keyword evidence="4" id="KW-1185">Reference proteome</keyword>
<dbReference type="RefSeq" id="WP_345027752.1">
    <property type="nucleotide sequence ID" value="NZ_BAABEY010000016.1"/>
</dbReference>
<keyword evidence="2" id="KW-1133">Transmembrane helix</keyword>
<feature type="transmembrane region" description="Helical" evidence="2">
    <location>
        <begin position="294"/>
        <end position="315"/>
    </location>
</feature>
<dbReference type="Proteomes" id="UP001501508">
    <property type="component" value="Unassembled WGS sequence"/>
</dbReference>
<evidence type="ECO:0000313" key="4">
    <source>
        <dbReference type="Proteomes" id="UP001501508"/>
    </source>
</evidence>
<name>A0ABP8LVZ4_9BACT</name>
<feature type="transmembrane region" description="Helical" evidence="2">
    <location>
        <begin position="143"/>
        <end position="159"/>
    </location>
</feature>
<comment type="caution">
    <text evidence="3">The sequence shown here is derived from an EMBL/GenBank/DDBJ whole genome shotgun (WGS) entry which is preliminary data.</text>
</comment>
<feature type="transmembrane region" description="Helical" evidence="2">
    <location>
        <begin position="165"/>
        <end position="187"/>
    </location>
</feature>
<feature type="transmembrane region" description="Helical" evidence="2">
    <location>
        <begin position="264"/>
        <end position="282"/>
    </location>
</feature>
<evidence type="ECO:0000313" key="3">
    <source>
        <dbReference type="EMBL" id="GAA4436885.1"/>
    </source>
</evidence>
<accession>A0ABP8LVZ4</accession>
<feature type="transmembrane region" description="Helical" evidence="2">
    <location>
        <begin position="393"/>
        <end position="413"/>
    </location>
</feature>
<sequence length="629" mass="70879">MYATFFLPYVVSTLGLLAIQLYRLRRDSSDNRNLITVLSAVLPISYFFFIILSFSSPAAFIDDFNLLDSFHRMLTEDHFTDRLRAFFEQVNEHRFAFERVVMYLIYLVRGEPSPQVQVIIGNLFLFGILGLFHLIFKQTGKPAAYFTPVVLLLFSLVYYENVYWAIAAIQNTSLIFFAMLTAFGLSLQSAKGKVIGLSAALLASFVSGSGIAVWVMGALVIALQKNYRFLVPWLLAAACVVSFYFTFDYTFFPKDRSALWQHPLKNLWFFFSFLGGLFYQDIEHGHAHRFYPDVAASVLAGSMIFIICLCFLVVLATGRLKRETGSLSILAGIILFLFATGAMLVISRPVSINVIWGGEFLSQRYLIFAAVLWAAAYLAVLILVRNTTGPAKGIFALALVGSVVFNLGSYYLYIPKLAIHHATLELDKWYTENQDAMLLSFGAKYEDRLFWNHPTAFRNLLADLRSNGLYDPAQPVDPQIFQAMEHTLEAGIVQPLNWKTALSKKEVVVHGKATNPRVTVTVESTSVQARPVYLILRSDRRSFVLPAVPVRSAPRELLSRLNFWSSRYAFEFREFKFPAGAYALWVVGAYDREGLKPVDTGQIIHLRSEQPSELSTRPVNTTPGAILTD</sequence>
<feature type="transmembrane region" description="Helical" evidence="2">
    <location>
        <begin position="199"/>
        <end position="223"/>
    </location>
</feature>
<feature type="transmembrane region" description="Helical" evidence="2">
    <location>
        <begin position="6"/>
        <end position="22"/>
    </location>
</feature>
<proteinExistence type="predicted"/>
<feature type="region of interest" description="Disordered" evidence="1">
    <location>
        <begin position="609"/>
        <end position="629"/>
    </location>
</feature>
<keyword evidence="2" id="KW-0812">Transmembrane</keyword>
<feature type="transmembrane region" description="Helical" evidence="2">
    <location>
        <begin position="366"/>
        <end position="384"/>
    </location>
</feature>